<evidence type="ECO:0000313" key="1">
    <source>
        <dbReference type="EMBL" id="MCQ4924073.1"/>
    </source>
</evidence>
<evidence type="ECO:0000313" key="2">
    <source>
        <dbReference type="Proteomes" id="UP001524478"/>
    </source>
</evidence>
<dbReference type="Proteomes" id="UP001524478">
    <property type="component" value="Unassembled WGS sequence"/>
</dbReference>
<comment type="caution">
    <text evidence="1">The sequence shown here is derived from an EMBL/GenBank/DDBJ whole genome shotgun (WGS) entry which is preliminary data.</text>
</comment>
<organism evidence="1 2">
    <name type="scientific">Tissierella carlieri</name>
    <dbReference type="NCBI Taxonomy" id="689904"/>
    <lineage>
        <taxon>Bacteria</taxon>
        <taxon>Bacillati</taxon>
        <taxon>Bacillota</taxon>
        <taxon>Tissierellia</taxon>
        <taxon>Tissierellales</taxon>
        <taxon>Tissierellaceae</taxon>
        <taxon>Tissierella</taxon>
    </lineage>
</organism>
<reference evidence="1 2" key="1">
    <citation type="submission" date="2022-06" db="EMBL/GenBank/DDBJ databases">
        <title>Isolation of gut microbiota from human fecal samples.</title>
        <authorList>
            <person name="Pamer E.G."/>
            <person name="Barat B."/>
            <person name="Waligurski E."/>
            <person name="Medina S."/>
            <person name="Paddock L."/>
            <person name="Mostad J."/>
        </authorList>
    </citation>
    <scope>NUCLEOTIDE SEQUENCE [LARGE SCALE GENOMIC DNA]</scope>
    <source>
        <strain evidence="1 2">DFI.7.95</strain>
    </source>
</reference>
<name>A0ABT1SC85_9FIRM</name>
<sequence length="79" mass="8885">MYRGYTSKNKTICIASNVLTEIEPICDGCDINESLSLQGTIRGTNERATFRILSDGFEYEGNTELLERVMKARCLKCSL</sequence>
<accession>A0ABT1SC85</accession>
<keyword evidence="2" id="KW-1185">Reference proteome</keyword>
<dbReference type="EMBL" id="JANGAC010000010">
    <property type="protein sequence ID" value="MCQ4924073.1"/>
    <property type="molecule type" value="Genomic_DNA"/>
</dbReference>
<dbReference type="RefSeq" id="WP_256311896.1">
    <property type="nucleotide sequence ID" value="NZ_JANGAC010000010.1"/>
</dbReference>
<gene>
    <name evidence="1" type="ORF">NE686_13305</name>
</gene>
<proteinExistence type="predicted"/>
<protein>
    <submittedName>
        <fullName evidence="1">Uncharacterized protein</fullName>
    </submittedName>
</protein>